<dbReference type="PANTHER" id="PTHR43855">
    <property type="entry name" value="THIOSULFATE SULFURTRANSFERASE"/>
    <property type="match status" value="1"/>
</dbReference>
<dbReference type="PROSITE" id="PS00380">
    <property type="entry name" value="RHODANESE_1"/>
    <property type="match status" value="1"/>
</dbReference>
<dbReference type="KEGG" id="taa:NMY3_02436"/>
<dbReference type="Pfam" id="PF00581">
    <property type="entry name" value="Rhodanese"/>
    <property type="match status" value="1"/>
</dbReference>
<keyword evidence="1" id="KW-0677">Repeat</keyword>
<evidence type="ECO:0000256" key="1">
    <source>
        <dbReference type="ARBA" id="ARBA00022737"/>
    </source>
</evidence>
<reference evidence="4" key="1">
    <citation type="submission" date="2015-10" db="EMBL/GenBank/DDBJ databases">
        <title>Niche specialization of a soil ammonia-oxidizing archaeon, Candidatus Nitrosocosmicus oleophilus.</title>
        <authorList>
            <person name="Jung M.-Y."/>
            <person name="Rhee S.-K."/>
        </authorList>
    </citation>
    <scope>NUCLEOTIDE SEQUENCE [LARGE SCALE GENOMIC DNA]</scope>
    <source>
        <strain evidence="4">MY3</strain>
    </source>
</reference>
<dbReference type="SUPFAM" id="SSF52821">
    <property type="entry name" value="Rhodanese/Cell cycle control phosphatase"/>
    <property type="match status" value="1"/>
</dbReference>
<organism evidence="3 4">
    <name type="scientific">Candidatus Nitrosocosmicus oleophilus</name>
    <dbReference type="NCBI Taxonomy" id="1353260"/>
    <lineage>
        <taxon>Archaea</taxon>
        <taxon>Nitrososphaerota</taxon>
        <taxon>Nitrososphaeria</taxon>
        <taxon>Nitrososphaerales</taxon>
        <taxon>Nitrososphaeraceae</taxon>
        <taxon>Candidatus Nitrosocosmicus</taxon>
    </lineage>
</organism>
<sequence>MTQTTKMEYSHPEVLVDTQWVEEHLNDPNIRIVEVDYDSLTNYHLGHIPGAILLEWKKDINHPLSRDILTAESYKNIIRKLCLDDDKSTAIILYGDFNNWFATFAFWVFKYYGYENLKLLNGGRKKWLDEDRPISKKTVAFSKGKFDLSESFKPISKIRVYVSDIRFSGKQKEVSD</sequence>
<evidence type="ECO:0000313" key="3">
    <source>
        <dbReference type="EMBL" id="ALI36632.1"/>
    </source>
</evidence>
<dbReference type="EMBL" id="CP012850">
    <property type="protein sequence ID" value="ALI36632.1"/>
    <property type="molecule type" value="Genomic_DNA"/>
</dbReference>
<accession>A0A654MAX8</accession>
<dbReference type="Gene3D" id="3.40.250.10">
    <property type="entry name" value="Rhodanese-like domain"/>
    <property type="match status" value="1"/>
</dbReference>
<evidence type="ECO:0000313" key="4">
    <source>
        <dbReference type="Proteomes" id="UP000058925"/>
    </source>
</evidence>
<dbReference type="GO" id="GO:0004792">
    <property type="term" value="F:thiosulfate-cyanide sulfurtransferase activity"/>
    <property type="evidence" value="ECO:0007669"/>
    <property type="project" value="UniProtKB-EC"/>
</dbReference>
<gene>
    <name evidence="3" type="ORF">NMY3_02436</name>
</gene>
<evidence type="ECO:0000259" key="2">
    <source>
        <dbReference type="PROSITE" id="PS50206"/>
    </source>
</evidence>
<dbReference type="InterPro" id="IPR001763">
    <property type="entry name" value="Rhodanese-like_dom"/>
</dbReference>
<protein>
    <submittedName>
        <fullName evidence="3">Thiosulfate sulfurtransferase</fullName>
        <ecNumber evidence="3">2.8.1.1</ecNumber>
    </submittedName>
</protein>
<feature type="domain" description="Rhodanese" evidence="2">
    <location>
        <begin position="26"/>
        <end position="136"/>
    </location>
</feature>
<dbReference type="InterPro" id="IPR001307">
    <property type="entry name" value="Thiosulphate_STrfase_CS"/>
</dbReference>
<dbReference type="PANTHER" id="PTHR43855:SF1">
    <property type="entry name" value="THIOSULFATE SULFURTRANSFERASE"/>
    <property type="match status" value="1"/>
</dbReference>
<dbReference type="EC" id="2.8.1.1" evidence="3"/>
<dbReference type="SMART" id="SM00450">
    <property type="entry name" value="RHOD"/>
    <property type="match status" value="1"/>
</dbReference>
<dbReference type="CDD" id="cd01448">
    <property type="entry name" value="TST_Repeat_1"/>
    <property type="match status" value="1"/>
</dbReference>
<dbReference type="InterPro" id="IPR051126">
    <property type="entry name" value="Thiosulfate_sulfurtransferase"/>
</dbReference>
<dbReference type="Proteomes" id="UP000058925">
    <property type="component" value="Chromosome"/>
</dbReference>
<name>A0A654MAX8_9ARCH</name>
<keyword evidence="3" id="KW-0808">Transferase</keyword>
<dbReference type="AlphaFoldDB" id="A0A654MAX8"/>
<keyword evidence="4" id="KW-1185">Reference proteome</keyword>
<dbReference type="PROSITE" id="PS50206">
    <property type="entry name" value="RHODANESE_3"/>
    <property type="match status" value="1"/>
</dbReference>
<proteinExistence type="predicted"/>
<dbReference type="InterPro" id="IPR036873">
    <property type="entry name" value="Rhodanese-like_dom_sf"/>
</dbReference>